<gene>
    <name evidence="3" type="ORF">RJ641_010268</name>
</gene>
<evidence type="ECO:0000313" key="3">
    <source>
        <dbReference type="EMBL" id="KAK6924068.1"/>
    </source>
</evidence>
<dbReference type="AlphaFoldDB" id="A0AAN8UVY6"/>
<evidence type="ECO:0000313" key="4">
    <source>
        <dbReference type="Proteomes" id="UP001370490"/>
    </source>
</evidence>
<dbReference type="Gene3D" id="1.10.238.10">
    <property type="entry name" value="EF-hand"/>
    <property type="match status" value="1"/>
</dbReference>
<dbReference type="EMBL" id="JBAMMX010000017">
    <property type="protein sequence ID" value="KAK6924068.1"/>
    <property type="molecule type" value="Genomic_DNA"/>
</dbReference>
<evidence type="ECO:0000259" key="2">
    <source>
        <dbReference type="PROSITE" id="PS50222"/>
    </source>
</evidence>
<keyword evidence="4" id="KW-1185">Reference proteome</keyword>
<dbReference type="PROSITE" id="PS50222">
    <property type="entry name" value="EF_HAND_2"/>
    <property type="match status" value="1"/>
</dbReference>
<evidence type="ECO:0000256" key="1">
    <source>
        <dbReference type="ARBA" id="ARBA00022837"/>
    </source>
</evidence>
<dbReference type="Pfam" id="PF13202">
    <property type="entry name" value="EF-hand_5"/>
    <property type="match status" value="2"/>
</dbReference>
<name>A0AAN8UVY6_9MAGN</name>
<organism evidence="3 4">
    <name type="scientific">Dillenia turbinata</name>
    <dbReference type="NCBI Taxonomy" id="194707"/>
    <lineage>
        <taxon>Eukaryota</taxon>
        <taxon>Viridiplantae</taxon>
        <taxon>Streptophyta</taxon>
        <taxon>Embryophyta</taxon>
        <taxon>Tracheophyta</taxon>
        <taxon>Spermatophyta</taxon>
        <taxon>Magnoliopsida</taxon>
        <taxon>eudicotyledons</taxon>
        <taxon>Gunneridae</taxon>
        <taxon>Pentapetalae</taxon>
        <taxon>Dilleniales</taxon>
        <taxon>Dilleniaceae</taxon>
        <taxon>Dillenia</taxon>
    </lineage>
</organism>
<dbReference type="GO" id="GO:0005509">
    <property type="term" value="F:calcium ion binding"/>
    <property type="evidence" value="ECO:0007669"/>
    <property type="project" value="InterPro"/>
</dbReference>
<comment type="caution">
    <text evidence="3">The sequence shown here is derived from an EMBL/GenBank/DDBJ whole genome shotgun (WGS) entry which is preliminary data.</text>
</comment>
<dbReference type="InterPro" id="IPR011992">
    <property type="entry name" value="EF-hand-dom_pair"/>
</dbReference>
<sequence length="99" mass="10894">MAITSTRTRAAASDGKLQMSPEEFKLWLKQFDVDGDGRINKKELQMAIKTRGGGWFTSRKSARGVAGADSNGDGFIDDDEIGNLTEFAKEHLGIRVVLY</sequence>
<dbReference type="InterPro" id="IPR002048">
    <property type="entry name" value="EF_hand_dom"/>
</dbReference>
<dbReference type="SMART" id="SM00054">
    <property type="entry name" value="EFh"/>
    <property type="match status" value="1"/>
</dbReference>
<proteinExistence type="predicted"/>
<keyword evidence="1" id="KW-0106">Calcium</keyword>
<dbReference type="Proteomes" id="UP001370490">
    <property type="component" value="Unassembled WGS sequence"/>
</dbReference>
<feature type="domain" description="EF-hand" evidence="2">
    <location>
        <begin position="19"/>
        <end position="54"/>
    </location>
</feature>
<protein>
    <submittedName>
        <fullName evidence="3">EF-hand domain</fullName>
    </submittedName>
</protein>
<dbReference type="InterPro" id="IPR018247">
    <property type="entry name" value="EF_Hand_1_Ca_BS"/>
</dbReference>
<dbReference type="SUPFAM" id="SSF47473">
    <property type="entry name" value="EF-hand"/>
    <property type="match status" value="1"/>
</dbReference>
<reference evidence="3 4" key="1">
    <citation type="submission" date="2023-12" db="EMBL/GenBank/DDBJ databases">
        <title>A high-quality genome assembly for Dillenia turbinata (Dilleniales).</title>
        <authorList>
            <person name="Chanderbali A."/>
        </authorList>
    </citation>
    <scope>NUCLEOTIDE SEQUENCE [LARGE SCALE GENOMIC DNA]</scope>
    <source>
        <strain evidence="3">LSX21</strain>
        <tissue evidence="3">Leaf</tissue>
    </source>
</reference>
<accession>A0AAN8UVY6</accession>
<dbReference type="PROSITE" id="PS00018">
    <property type="entry name" value="EF_HAND_1"/>
    <property type="match status" value="2"/>
</dbReference>